<dbReference type="InterPro" id="IPR036565">
    <property type="entry name" value="Mur-like_cat_sf"/>
</dbReference>
<dbReference type="GO" id="GO:0008270">
    <property type="term" value="F:zinc ion binding"/>
    <property type="evidence" value="ECO:0007669"/>
    <property type="project" value="UniProtKB-UniRule"/>
</dbReference>
<evidence type="ECO:0000259" key="3">
    <source>
        <dbReference type="Pfam" id="PF08353"/>
    </source>
</evidence>
<sequence length="474" mass="51156">MVETNRTEPGGTESREKNLTVSDKAAVLVAQLAAGTIRKLGLGLGSNLPGRIARKLSPTVLSNLSAQTKKGVVAVTGTNGKSTTSGILSEILRVAGFTFAHNRQGANLVTGITASLVESANWASGIKADLCLFEIDEAALPVVAREVKIETVLVTNLFRDQLDRFGELDTTAKLISSGIVKNHSRAILNADDPNVSQLVPDESRFFYGIESVKEATVSSQNQELAYCSKCGAEVAFHNVFYGQLGHWYCPSCENSRPKPNIIAKDVEVFATSSRFKLQIGNTEEDCVLPLPGLFNVYNALAAATAAHYMGVSNQAIRYGLKEYNTLFGRSEKLVIDGKPVIVQLIKNPAGATQAVSSCVKDDKARLLIAINDNLADGRDVSWLWDADFEQLAKAAAAQNSLVVSGQRAEDMAVRMKYAGYAADKIVCVPKLQEALELSLNELKEGETLWLMPTYTCLLDLQKLLKSMGVSMSCT</sequence>
<dbReference type="Gene3D" id="3.40.1190.10">
    <property type="entry name" value="Mur-like, catalytic domain"/>
    <property type="match status" value="1"/>
</dbReference>
<comment type="catalytic activity">
    <reaction evidence="1">
        <text>beta-D-GlcNAc-(1-&gt;4)-Mur2Ac(oyl-L-Ala-gamma-D-O-P-Glu-L-Lys-D-Ala-D-Ala)-di-trans,octa-cis-undecaprenyl diphosphate + NH4(+) = beta-D-GlcNAc-(1-&gt;4)-Mur2Ac(oyl-L-Ala-D-isoglutaminyl-L-Lys-D-Ala-D-Ala)-di-trans,octa-cis-undecaprenyl diphosphate + phosphate + H(+)</text>
        <dbReference type="Rhea" id="RHEA:57932"/>
        <dbReference type="ChEBI" id="CHEBI:15378"/>
        <dbReference type="ChEBI" id="CHEBI:28938"/>
        <dbReference type="ChEBI" id="CHEBI:43474"/>
        <dbReference type="ChEBI" id="CHEBI:62233"/>
        <dbReference type="ChEBI" id="CHEBI:143132"/>
    </reaction>
</comment>
<comment type="subunit">
    <text evidence="1">Forms a heterodimer with GatD.</text>
</comment>
<dbReference type="InterPro" id="IPR013564">
    <property type="entry name" value="MurT_C"/>
</dbReference>
<dbReference type="Pfam" id="PF08353">
    <property type="entry name" value="MurT_C"/>
    <property type="match status" value="1"/>
</dbReference>
<dbReference type="AlphaFoldDB" id="A0A8J7P8B7"/>
<dbReference type="Proteomes" id="UP000664277">
    <property type="component" value="Unassembled WGS sequence"/>
</dbReference>
<dbReference type="EC" id="6.3.5.13" evidence="1"/>
<feature type="binding site" evidence="1">
    <location>
        <position position="230"/>
    </location>
    <ligand>
        <name>Zn(2+)</name>
        <dbReference type="ChEBI" id="CHEBI:29105"/>
    </ligand>
</feature>
<comment type="pathway">
    <text evidence="1">Cell wall biogenesis; peptidoglycan biosynthesis.</text>
</comment>
<proteinExistence type="inferred from homology"/>
<dbReference type="InterPro" id="IPR013221">
    <property type="entry name" value="Mur_ligase_cen"/>
</dbReference>
<evidence type="ECO:0000256" key="1">
    <source>
        <dbReference type="HAMAP-Rule" id="MF_02214"/>
    </source>
</evidence>
<feature type="binding site" evidence="1">
    <location>
        <position position="249"/>
    </location>
    <ligand>
        <name>Zn(2+)</name>
        <dbReference type="ChEBI" id="CHEBI:29105"/>
    </ligand>
</feature>
<feature type="domain" description="Lipid II isoglutaminyl synthase (glutamine-hydrolyzing) subunit MurT C-terminal" evidence="3">
    <location>
        <begin position="344"/>
        <end position="457"/>
    </location>
</feature>
<keyword evidence="1" id="KW-0133">Cell shape</keyword>
<comment type="similarity">
    <text evidence="1">Belongs to the MurCDEF family. MurT subfamily.</text>
</comment>
<accession>A0A8J7P8B7</accession>
<dbReference type="SUPFAM" id="SSF53623">
    <property type="entry name" value="MurD-like peptide ligases, catalytic domain"/>
    <property type="match status" value="1"/>
</dbReference>
<organism evidence="4 5">
    <name type="scientific">Candidatus Obscuribacter phosphatis</name>
    <dbReference type="NCBI Taxonomy" id="1906157"/>
    <lineage>
        <taxon>Bacteria</taxon>
        <taxon>Bacillati</taxon>
        <taxon>Candidatus Melainabacteria</taxon>
        <taxon>Candidatus Obscuribacterales</taxon>
        <taxon>Candidatus Obscuribacteraceae</taxon>
        <taxon>Candidatus Obscuribacter</taxon>
    </lineage>
</organism>
<keyword evidence="1" id="KW-0961">Cell wall biogenesis/degradation</keyword>
<dbReference type="PANTHER" id="PTHR23135:SF7">
    <property type="entry name" value="LIPID II ISOGLUTAMINYL SYNTHASE (GLUTAMINE-HYDROLYZING) SUBUNIT MURT"/>
    <property type="match status" value="1"/>
</dbReference>
<dbReference type="GO" id="GO:0008360">
    <property type="term" value="P:regulation of cell shape"/>
    <property type="evidence" value="ECO:0007669"/>
    <property type="project" value="UniProtKB-KW"/>
</dbReference>
<reference evidence="4" key="1">
    <citation type="submission" date="2021-02" db="EMBL/GenBank/DDBJ databases">
        <title>Genome-Resolved Metagenomics of a Microbial Community Performing Photosynthetic Biological Nutrient Removal.</title>
        <authorList>
            <person name="Mcdaniel E.A."/>
        </authorList>
    </citation>
    <scope>NUCLEOTIDE SEQUENCE</scope>
    <source>
        <strain evidence="4">UWPOB_OBS1</strain>
    </source>
</reference>
<evidence type="ECO:0000313" key="5">
    <source>
        <dbReference type="Proteomes" id="UP000664277"/>
    </source>
</evidence>
<comment type="catalytic activity">
    <reaction evidence="1">
        <text>beta-D-GlcNAc-(1-&gt;4)-Mur2Ac(oyl-L-Ala-gamma-D-Glu-L-Lys-D-Ala-D-Ala)-di-trans,octa-cis-undecaprenyl diphosphate + L-glutamine + ATP + H2O = beta-D-GlcNAc-(1-&gt;4)-Mur2Ac(oyl-L-Ala-D-isoglutaminyl-L-Lys-D-Ala-D-Ala)-di-trans,octa-cis-undecaprenyl diphosphate + L-glutamate + ADP + phosphate + H(+)</text>
        <dbReference type="Rhea" id="RHEA:57928"/>
        <dbReference type="ChEBI" id="CHEBI:15377"/>
        <dbReference type="ChEBI" id="CHEBI:15378"/>
        <dbReference type="ChEBI" id="CHEBI:29985"/>
        <dbReference type="ChEBI" id="CHEBI:30616"/>
        <dbReference type="ChEBI" id="CHEBI:43474"/>
        <dbReference type="ChEBI" id="CHEBI:58359"/>
        <dbReference type="ChEBI" id="CHEBI:60033"/>
        <dbReference type="ChEBI" id="CHEBI:62233"/>
        <dbReference type="ChEBI" id="CHEBI:456216"/>
        <dbReference type="EC" id="6.3.5.13"/>
    </reaction>
</comment>
<dbReference type="Pfam" id="PF08245">
    <property type="entry name" value="Mur_ligase_M"/>
    <property type="match status" value="1"/>
</dbReference>
<evidence type="ECO:0000313" key="4">
    <source>
        <dbReference type="EMBL" id="MBN8661664.1"/>
    </source>
</evidence>
<dbReference type="GO" id="GO:0016881">
    <property type="term" value="F:acid-amino acid ligase activity"/>
    <property type="evidence" value="ECO:0007669"/>
    <property type="project" value="InterPro"/>
</dbReference>
<keyword evidence="1" id="KW-0547">Nucleotide-binding</keyword>
<comment type="catalytic activity">
    <reaction evidence="1">
        <text>beta-D-GlcNAc-(1-&gt;4)-Mur2Ac(oyl-L-Ala-gamma-D-Glu-L-Lys-D-Ala-D-Ala)-di-trans,octa-cis-undecaprenyl diphosphate + ATP = beta-D-GlcNAc-(1-&gt;4)-Mur2Ac(oyl-L-Ala-gamma-D-O-P-Glu-L-Lys-D-Ala-D-Ala)-di-trans,octa-cis-undecaprenyl diphosphate + ADP</text>
        <dbReference type="Rhea" id="RHEA:59488"/>
        <dbReference type="ChEBI" id="CHEBI:30616"/>
        <dbReference type="ChEBI" id="CHEBI:60033"/>
        <dbReference type="ChEBI" id="CHEBI:143132"/>
        <dbReference type="ChEBI" id="CHEBI:456216"/>
    </reaction>
</comment>
<protein>
    <recommendedName>
        <fullName evidence="1">Lipid II isoglutaminyl synthase (glutamine-hydrolyzing) subunit MurT</fullName>
        <ecNumber evidence="1">6.3.5.13</ecNumber>
    </recommendedName>
</protein>
<dbReference type="GO" id="GO:0009252">
    <property type="term" value="P:peptidoglycan biosynthetic process"/>
    <property type="evidence" value="ECO:0007669"/>
    <property type="project" value="UniProtKB-UniRule"/>
</dbReference>
<feature type="domain" description="Mur ligase central" evidence="2">
    <location>
        <begin position="75"/>
        <end position="214"/>
    </location>
</feature>
<comment type="caution">
    <text evidence="4">The sequence shown here is derived from an EMBL/GenBank/DDBJ whole genome shotgun (WGS) entry which is preliminary data.</text>
</comment>
<keyword evidence="1" id="KW-0436">Ligase</keyword>
<dbReference type="InterPro" id="IPR043703">
    <property type="entry name" value="Lipid_II_synth_MurT"/>
</dbReference>
<dbReference type="EMBL" id="JAFLCK010000023">
    <property type="protein sequence ID" value="MBN8661664.1"/>
    <property type="molecule type" value="Genomic_DNA"/>
</dbReference>
<feature type="binding site" evidence="1">
    <location>
        <position position="252"/>
    </location>
    <ligand>
        <name>Zn(2+)</name>
        <dbReference type="ChEBI" id="CHEBI:29105"/>
    </ligand>
</feature>
<keyword evidence="1" id="KW-0479">Metal-binding</keyword>
<keyword evidence="1" id="KW-0862">Zinc</keyword>
<keyword evidence="1" id="KW-0067">ATP-binding</keyword>
<dbReference type="UniPathway" id="UPA00219"/>
<comment type="function">
    <text evidence="1">The lipid II isoglutaminyl synthase complex catalyzes the formation of alpha-D-isoglutamine in the cell wall lipid II stem peptide. The MurT subunit catalyzes the ATP-dependent amidation of D-glutamate residue of lipid II, converting it to an isoglutamine residue.</text>
</comment>
<dbReference type="GO" id="GO:0140282">
    <property type="term" value="F:carbon-nitrogen ligase activity on lipid II"/>
    <property type="evidence" value="ECO:0007669"/>
    <property type="project" value="UniProtKB-UniRule"/>
</dbReference>
<keyword evidence="1" id="KW-0573">Peptidoglycan synthesis</keyword>
<dbReference type="HAMAP" id="MF_02214">
    <property type="entry name" value="Lipid_II_synth_MurT"/>
    <property type="match status" value="1"/>
</dbReference>
<dbReference type="GO" id="GO:0071555">
    <property type="term" value="P:cell wall organization"/>
    <property type="evidence" value="ECO:0007669"/>
    <property type="project" value="UniProtKB-KW"/>
</dbReference>
<feature type="active site" evidence="1">
    <location>
        <position position="379"/>
    </location>
</feature>
<name>A0A8J7P8B7_9BACT</name>
<dbReference type="GO" id="GO:0005524">
    <property type="term" value="F:ATP binding"/>
    <property type="evidence" value="ECO:0007669"/>
    <property type="project" value="UniProtKB-UniRule"/>
</dbReference>
<evidence type="ECO:0000259" key="2">
    <source>
        <dbReference type="Pfam" id="PF08245"/>
    </source>
</evidence>
<dbReference type="PANTHER" id="PTHR23135">
    <property type="entry name" value="MUR LIGASE FAMILY MEMBER"/>
    <property type="match status" value="1"/>
</dbReference>
<feature type="binding site" evidence="1">
    <location>
        <position position="227"/>
    </location>
    <ligand>
        <name>Zn(2+)</name>
        <dbReference type="ChEBI" id="CHEBI:29105"/>
    </ligand>
</feature>
<gene>
    <name evidence="1" type="primary">murT</name>
    <name evidence="4" type="ORF">J0M35_14960</name>
</gene>